<dbReference type="InterPro" id="IPR035902">
    <property type="entry name" value="Nuc_phospho_transferase"/>
</dbReference>
<keyword evidence="3" id="KW-0028">Amino-acid biosynthesis</keyword>
<protein>
    <submittedName>
        <fullName evidence="6">Anthranilate phosphoribosyltransferase</fullName>
    </submittedName>
</protein>
<proteinExistence type="predicted"/>
<organism evidence="6 7">
    <name type="scientific">Candidatus Tanganyikabacteria bacterium</name>
    <dbReference type="NCBI Taxonomy" id="2961651"/>
    <lineage>
        <taxon>Bacteria</taxon>
        <taxon>Bacillati</taxon>
        <taxon>Candidatus Sericytochromatia</taxon>
        <taxon>Candidatus Tanganyikabacteria</taxon>
    </lineage>
</organism>
<dbReference type="PANTHER" id="PTHR43285">
    <property type="entry name" value="ANTHRANILATE PHOSPHORIBOSYLTRANSFERASE"/>
    <property type="match status" value="1"/>
</dbReference>
<name>A0A938BN60_9BACT</name>
<dbReference type="Pfam" id="PF00591">
    <property type="entry name" value="Glycos_transf_3"/>
    <property type="match status" value="1"/>
</dbReference>
<dbReference type="InterPro" id="IPR000312">
    <property type="entry name" value="Glycosyl_Trfase_fam3"/>
</dbReference>
<dbReference type="GO" id="GO:0005829">
    <property type="term" value="C:cytosol"/>
    <property type="evidence" value="ECO:0007669"/>
    <property type="project" value="TreeGrafter"/>
</dbReference>
<evidence type="ECO:0000256" key="1">
    <source>
        <dbReference type="ARBA" id="ARBA00022676"/>
    </source>
</evidence>
<evidence type="ECO:0000313" key="7">
    <source>
        <dbReference type="Proteomes" id="UP000703893"/>
    </source>
</evidence>
<evidence type="ECO:0000256" key="4">
    <source>
        <dbReference type="ARBA" id="ARBA00023141"/>
    </source>
</evidence>
<gene>
    <name evidence="6" type="ORF">FJZ00_06385</name>
</gene>
<dbReference type="Gene3D" id="3.40.1030.10">
    <property type="entry name" value="Nucleoside phosphorylase/phosphoribosyltransferase catalytic domain"/>
    <property type="match status" value="1"/>
</dbReference>
<keyword evidence="1 6" id="KW-0328">Glycosyltransferase</keyword>
<evidence type="ECO:0000256" key="2">
    <source>
        <dbReference type="ARBA" id="ARBA00022679"/>
    </source>
</evidence>
<sequence length="153" mass="15939">PSAQMLGVFRADLQDLVAGALAQLPSPRRALVVHGHGGLDELTLSGPSRAIEVREGRLREMQVDPAELGLNPAPLAALLGGDAAQNSEIVRRVISGQDPGPRTDVVLLNAAAALYIGNKAENLRAGMQLAHEAIASGAAVAKLEALTRCSLNW</sequence>
<dbReference type="GO" id="GO:0004048">
    <property type="term" value="F:anthranilate phosphoribosyltransferase activity"/>
    <property type="evidence" value="ECO:0007669"/>
    <property type="project" value="InterPro"/>
</dbReference>
<reference evidence="6 7" key="1">
    <citation type="submission" date="2019-03" db="EMBL/GenBank/DDBJ databases">
        <title>Lake Tanganyika Metagenome-Assembled Genomes (MAGs).</title>
        <authorList>
            <person name="Tran P."/>
        </authorList>
    </citation>
    <scope>NUCLEOTIDE SEQUENCE [LARGE SCALE GENOMIC DNA]</scope>
    <source>
        <strain evidence="6">K_DeepCast_65m_m2_236</strain>
    </source>
</reference>
<comment type="caution">
    <text evidence="6">The sequence shown here is derived from an EMBL/GenBank/DDBJ whole genome shotgun (WGS) entry which is preliminary data.</text>
</comment>
<evidence type="ECO:0000313" key="6">
    <source>
        <dbReference type="EMBL" id="MBM3274760.1"/>
    </source>
</evidence>
<keyword evidence="2" id="KW-0808">Transferase</keyword>
<evidence type="ECO:0000259" key="5">
    <source>
        <dbReference type="Pfam" id="PF00591"/>
    </source>
</evidence>
<keyword evidence="3" id="KW-0822">Tryptophan biosynthesis</keyword>
<dbReference type="GO" id="GO:0000162">
    <property type="term" value="P:L-tryptophan biosynthetic process"/>
    <property type="evidence" value="ECO:0007669"/>
    <property type="project" value="UniProtKB-KW"/>
</dbReference>
<dbReference type="Proteomes" id="UP000703893">
    <property type="component" value="Unassembled WGS sequence"/>
</dbReference>
<dbReference type="EMBL" id="VGJX01000319">
    <property type="protein sequence ID" value="MBM3274760.1"/>
    <property type="molecule type" value="Genomic_DNA"/>
</dbReference>
<dbReference type="PANTHER" id="PTHR43285:SF2">
    <property type="entry name" value="ANTHRANILATE PHOSPHORIBOSYLTRANSFERASE"/>
    <property type="match status" value="1"/>
</dbReference>
<feature type="domain" description="Glycosyl transferase family 3" evidence="5">
    <location>
        <begin position="2"/>
        <end position="139"/>
    </location>
</feature>
<evidence type="ECO:0000256" key="3">
    <source>
        <dbReference type="ARBA" id="ARBA00022822"/>
    </source>
</evidence>
<keyword evidence="4" id="KW-0057">Aromatic amino acid biosynthesis</keyword>
<feature type="non-terminal residue" evidence="6">
    <location>
        <position position="1"/>
    </location>
</feature>
<dbReference type="SUPFAM" id="SSF52418">
    <property type="entry name" value="Nucleoside phosphorylase/phosphoribosyltransferase catalytic domain"/>
    <property type="match status" value="1"/>
</dbReference>
<dbReference type="AlphaFoldDB" id="A0A938BN60"/>
<dbReference type="InterPro" id="IPR005940">
    <property type="entry name" value="Anthranilate_Pribosyl_Tfrase"/>
</dbReference>
<accession>A0A938BN60</accession>